<dbReference type="EMBL" id="CP059271">
    <property type="protein sequence ID" value="QLQ81248.1"/>
    <property type="molecule type" value="Genomic_DNA"/>
</dbReference>
<evidence type="ECO:0000313" key="1">
    <source>
        <dbReference type="EMBL" id="QLQ81248.1"/>
    </source>
</evidence>
<dbReference type="AlphaFoldDB" id="A0A7H9HU39"/>
<proteinExistence type="predicted"/>
<dbReference type="OrthoDB" id="4055395at2759"/>
<sequence>MKQLFHEPKYFQNILLHIGIPARAAQSLFLQCVGPWFRSLRVFMRTKLPKTVKRILISGYVQIACETLVLRRMLMDDKEYSNYLEDIRPYREDPVGYLEKAFRDKDILQQQVMKKYQWFRALVCERQKIVASESRPGVEGSPLFSQTAKEIRDIYSRAWCPLRDEELDVLEYFWSWEKKRCENVWEDEYIHRGPSFVKMVEEHGTFDGSIPTPGCRSTIT</sequence>
<protein>
    <submittedName>
        <fullName evidence="1">Uncharacterized protein</fullName>
    </submittedName>
</protein>
<keyword evidence="2" id="KW-1185">Reference proteome</keyword>
<organism evidence="1 2">
    <name type="scientific">Torulaspora globosa</name>
    <dbReference type="NCBI Taxonomy" id="48254"/>
    <lineage>
        <taxon>Eukaryota</taxon>
        <taxon>Fungi</taxon>
        <taxon>Dikarya</taxon>
        <taxon>Ascomycota</taxon>
        <taxon>Saccharomycotina</taxon>
        <taxon>Saccharomycetes</taxon>
        <taxon>Saccharomycetales</taxon>
        <taxon>Saccharomycetaceae</taxon>
        <taxon>Torulaspora</taxon>
    </lineage>
</organism>
<evidence type="ECO:0000313" key="2">
    <source>
        <dbReference type="Proteomes" id="UP000510647"/>
    </source>
</evidence>
<reference evidence="1 2" key="1">
    <citation type="submission" date="2020-06" db="EMBL/GenBank/DDBJ databases">
        <title>The yeast mating-type switching endonuclease HO is a domesticated member of an unorthodox homing genetic element family.</title>
        <authorList>
            <person name="Coughlan A.Y."/>
            <person name="Lombardi L."/>
            <person name="Braun-Galleani S."/>
            <person name="Martos A.R."/>
            <person name="Galeote V."/>
            <person name="Bigey F."/>
            <person name="Dequin S."/>
            <person name="Byrne K.P."/>
            <person name="Wolfe K.H."/>
        </authorList>
    </citation>
    <scope>NUCLEOTIDE SEQUENCE [LARGE SCALE GENOMIC DNA]</scope>
    <source>
        <strain evidence="1 2">CBS2947</strain>
    </source>
</reference>
<accession>A0A7H9HU39</accession>
<dbReference type="Proteomes" id="UP000510647">
    <property type="component" value="Chromosome 5"/>
</dbReference>
<gene>
    <name evidence="1" type="ORF">HG537_0E06050</name>
</gene>
<name>A0A7H9HU39_9SACH</name>